<dbReference type="Proteomes" id="UP000807025">
    <property type="component" value="Unassembled WGS sequence"/>
</dbReference>
<evidence type="ECO:0000256" key="1">
    <source>
        <dbReference type="SAM" id="MobiDB-lite"/>
    </source>
</evidence>
<accession>A0A9P5ZQP3</accession>
<organism evidence="2 3">
    <name type="scientific">Pleurotus eryngii</name>
    <name type="common">Boletus of the steppes</name>
    <dbReference type="NCBI Taxonomy" id="5323"/>
    <lineage>
        <taxon>Eukaryota</taxon>
        <taxon>Fungi</taxon>
        <taxon>Dikarya</taxon>
        <taxon>Basidiomycota</taxon>
        <taxon>Agaricomycotina</taxon>
        <taxon>Agaricomycetes</taxon>
        <taxon>Agaricomycetidae</taxon>
        <taxon>Agaricales</taxon>
        <taxon>Pleurotineae</taxon>
        <taxon>Pleurotaceae</taxon>
        <taxon>Pleurotus</taxon>
    </lineage>
</organism>
<dbReference type="AlphaFoldDB" id="A0A9P5ZQP3"/>
<evidence type="ECO:0000313" key="3">
    <source>
        <dbReference type="Proteomes" id="UP000807025"/>
    </source>
</evidence>
<protein>
    <submittedName>
        <fullName evidence="2">Uncharacterized protein</fullName>
    </submittedName>
</protein>
<sequence length="182" mass="21690">MKARSSGKPWTTDEQREYLHEKVGMYHALSQAHSQGGMKKFWAALYEEFLGCWPVANDLEVEAHNDAVKKQKNICVHRVFIFVKKWLAEWQGYSRLYFKSKIKKIVKEHWAKHEDYDSENPKILMPFRNAVTQELWKEASKDKDLKEEVLNFIEELYKRDPYTASDIDSDDEEEIDKEEKEQ</sequence>
<keyword evidence="3" id="KW-1185">Reference proteome</keyword>
<evidence type="ECO:0000313" key="2">
    <source>
        <dbReference type="EMBL" id="KAF9491413.1"/>
    </source>
</evidence>
<feature type="compositionally biased region" description="Acidic residues" evidence="1">
    <location>
        <begin position="167"/>
        <end position="176"/>
    </location>
</feature>
<proteinExistence type="predicted"/>
<dbReference type="OrthoDB" id="2803783at2759"/>
<feature type="region of interest" description="Disordered" evidence="1">
    <location>
        <begin position="163"/>
        <end position="182"/>
    </location>
</feature>
<gene>
    <name evidence="2" type="ORF">BDN71DRAFT_1510409</name>
</gene>
<dbReference type="EMBL" id="MU154620">
    <property type="protein sequence ID" value="KAF9491413.1"/>
    <property type="molecule type" value="Genomic_DNA"/>
</dbReference>
<comment type="caution">
    <text evidence="2">The sequence shown here is derived from an EMBL/GenBank/DDBJ whole genome shotgun (WGS) entry which is preliminary data.</text>
</comment>
<name>A0A9P5ZQP3_PLEER</name>
<reference evidence="2" key="1">
    <citation type="submission" date="2020-11" db="EMBL/GenBank/DDBJ databases">
        <authorList>
            <consortium name="DOE Joint Genome Institute"/>
            <person name="Ahrendt S."/>
            <person name="Riley R."/>
            <person name="Andreopoulos W."/>
            <person name="Labutti K."/>
            <person name="Pangilinan J."/>
            <person name="Ruiz-Duenas F.J."/>
            <person name="Barrasa J.M."/>
            <person name="Sanchez-Garcia M."/>
            <person name="Camarero S."/>
            <person name="Miyauchi S."/>
            <person name="Serrano A."/>
            <person name="Linde D."/>
            <person name="Babiker R."/>
            <person name="Drula E."/>
            <person name="Ayuso-Fernandez I."/>
            <person name="Pacheco R."/>
            <person name="Padilla G."/>
            <person name="Ferreira P."/>
            <person name="Barriuso J."/>
            <person name="Kellner H."/>
            <person name="Castanera R."/>
            <person name="Alfaro M."/>
            <person name="Ramirez L."/>
            <person name="Pisabarro A.G."/>
            <person name="Kuo A."/>
            <person name="Tritt A."/>
            <person name="Lipzen A."/>
            <person name="He G."/>
            <person name="Yan M."/>
            <person name="Ng V."/>
            <person name="Cullen D."/>
            <person name="Martin F."/>
            <person name="Rosso M.-N."/>
            <person name="Henrissat B."/>
            <person name="Hibbett D."/>
            <person name="Martinez A.T."/>
            <person name="Grigoriev I.V."/>
        </authorList>
    </citation>
    <scope>NUCLEOTIDE SEQUENCE</scope>
    <source>
        <strain evidence="2">ATCC 90797</strain>
    </source>
</reference>